<dbReference type="InterPro" id="IPR036397">
    <property type="entry name" value="RNaseH_sf"/>
</dbReference>
<keyword evidence="3" id="KW-1185">Reference proteome</keyword>
<reference evidence="2 3" key="1">
    <citation type="journal article" date="2019" name="Sci. Rep.">
        <title>Orb-weaving spider Araneus ventricosus genome elucidates the spidroin gene catalogue.</title>
        <authorList>
            <person name="Kono N."/>
            <person name="Nakamura H."/>
            <person name="Ohtoshi R."/>
            <person name="Moran D.A.P."/>
            <person name="Shinohara A."/>
            <person name="Yoshida Y."/>
            <person name="Fujiwara M."/>
            <person name="Mori M."/>
            <person name="Tomita M."/>
            <person name="Arakawa K."/>
        </authorList>
    </citation>
    <scope>NUCLEOTIDE SEQUENCE [LARGE SCALE GENOMIC DNA]</scope>
</reference>
<dbReference type="GO" id="GO:0003676">
    <property type="term" value="F:nucleic acid binding"/>
    <property type="evidence" value="ECO:0007669"/>
    <property type="project" value="InterPro"/>
</dbReference>
<evidence type="ECO:0000259" key="1">
    <source>
        <dbReference type="Pfam" id="PF18701"/>
    </source>
</evidence>
<dbReference type="EMBL" id="BGPR01001188">
    <property type="protein sequence ID" value="GBM47643.1"/>
    <property type="molecule type" value="Genomic_DNA"/>
</dbReference>
<dbReference type="Pfam" id="PF18701">
    <property type="entry name" value="DUF5641"/>
    <property type="match status" value="1"/>
</dbReference>
<dbReference type="AlphaFoldDB" id="A0A4Y2G204"/>
<sequence length="260" mass="30104">MCTKTVHLEVVSDLSSQALLGALRRFICRCGCPSDISSDNSKNLTGLANQLKSLFDIFKSTPVQEYVASQFIRWHFILLYSHYFGGIWEAAVKQTMNQLLRACRAAVHNFEELQTLLCQVETCLNSRPLVPVSSDPSYVRVLTPGHFLIGSPLLEIPNSDHEGDLLLTSRWHLIQTIKQNFWKRSTRDYFHHLQRRARWIRLDPELQVGDLVVIHENTRPLLTWHKRNVPRIGWTCSSGSHSHSRWRYQTVNVTRLIIYI</sequence>
<comment type="caution">
    <text evidence="2">The sequence shown here is derived from an EMBL/GenBank/DDBJ whole genome shotgun (WGS) entry which is preliminary data.</text>
</comment>
<evidence type="ECO:0000313" key="3">
    <source>
        <dbReference type="Proteomes" id="UP000499080"/>
    </source>
</evidence>
<dbReference type="Proteomes" id="UP000499080">
    <property type="component" value="Unassembled WGS sequence"/>
</dbReference>
<dbReference type="InterPro" id="IPR040676">
    <property type="entry name" value="DUF5641"/>
</dbReference>
<evidence type="ECO:0000313" key="2">
    <source>
        <dbReference type="EMBL" id="GBM47643.1"/>
    </source>
</evidence>
<gene>
    <name evidence="2" type="ORF">AVEN_120084_1</name>
</gene>
<dbReference type="SUPFAM" id="SSF53098">
    <property type="entry name" value="Ribonuclease H-like"/>
    <property type="match status" value="1"/>
</dbReference>
<dbReference type="Gene3D" id="3.30.420.10">
    <property type="entry name" value="Ribonuclease H-like superfamily/Ribonuclease H"/>
    <property type="match status" value="1"/>
</dbReference>
<dbReference type="InterPro" id="IPR012337">
    <property type="entry name" value="RNaseH-like_sf"/>
</dbReference>
<dbReference type="PANTHER" id="PTHR47331">
    <property type="entry name" value="PHD-TYPE DOMAIN-CONTAINING PROTEIN"/>
    <property type="match status" value="1"/>
</dbReference>
<accession>A0A4Y2G204</accession>
<protein>
    <recommendedName>
        <fullName evidence="1">DUF5641 domain-containing protein</fullName>
    </recommendedName>
</protein>
<organism evidence="2 3">
    <name type="scientific">Araneus ventricosus</name>
    <name type="common">Orbweaver spider</name>
    <name type="synonym">Epeira ventricosa</name>
    <dbReference type="NCBI Taxonomy" id="182803"/>
    <lineage>
        <taxon>Eukaryota</taxon>
        <taxon>Metazoa</taxon>
        <taxon>Ecdysozoa</taxon>
        <taxon>Arthropoda</taxon>
        <taxon>Chelicerata</taxon>
        <taxon>Arachnida</taxon>
        <taxon>Araneae</taxon>
        <taxon>Araneomorphae</taxon>
        <taxon>Entelegynae</taxon>
        <taxon>Araneoidea</taxon>
        <taxon>Araneidae</taxon>
        <taxon>Araneus</taxon>
    </lineage>
</organism>
<proteinExistence type="predicted"/>
<name>A0A4Y2G204_ARAVE</name>
<feature type="domain" description="DUF5641" evidence="1">
    <location>
        <begin position="169"/>
        <end position="231"/>
    </location>
</feature>